<keyword evidence="2" id="KW-0597">Phosphoprotein</keyword>
<protein>
    <recommendedName>
        <fullName evidence="10">Sperm-associated antigen 1</fullName>
    </recommendedName>
    <alternativeName>
        <fullName evidence="11">Infertility-related sperm protein Spag-1</fullName>
    </alternativeName>
</protein>
<dbReference type="Pfam" id="PF13877">
    <property type="entry name" value="RPAP3_C"/>
    <property type="match status" value="1"/>
</dbReference>
<evidence type="ECO:0000256" key="6">
    <source>
        <dbReference type="ARBA" id="ARBA00022803"/>
    </source>
</evidence>
<comment type="subcellular location">
    <subcellularLocation>
        <location evidence="9">Dynein axonemal particle</location>
    </subcellularLocation>
</comment>
<dbReference type="PANTHER" id="PTHR45984">
    <property type="entry name" value="RNA (RNA) POLYMERASE II ASSOCIATED PROTEIN HOMOLOG"/>
    <property type="match status" value="1"/>
</dbReference>
<keyword evidence="1" id="KW-0963">Cytoplasm</keyword>
<dbReference type="GO" id="GO:0007338">
    <property type="term" value="P:single fertilization"/>
    <property type="evidence" value="ECO:0007669"/>
    <property type="project" value="UniProtKB-KW"/>
</dbReference>
<reference evidence="15" key="3">
    <citation type="submission" date="2025-09" db="UniProtKB">
        <authorList>
            <consortium name="Ensembl"/>
        </authorList>
    </citation>
    <scope>IDENTIFICATION</scope>
    <source>
        <strain evidence="15">Glennie</strain>
    </source>
</reference>
<evidence type="ECO:0000259" key="14">
    <source>
        <dbReference type="Pfam" id="PF13877"/>
    </source>
</evidence>
<organism evidence="15 16">
    <name type="scientific">Ornithorhynchus anatinus</name>
    <name type="common">Duckbill platypus</name>
    <dbReference type="NCBI Taxonomy" id="9258"/>
    <lineage>
        <taxon>Eukaryota</taxon>
        <taxon>Metazoa</taxon>
        <taxon>Chordata</taxon>
        <taxon>Craniata</taxon>
        <taxon>Vertebrata</taxon>
        <taxon>Euteleostomi</taxon>
        <taxon>Mammalia</taxon>
        <taxon>Monotremata</taxon>
        <taxon>Ornithorhynchidae</taxon>
        <taxon>Ornithorhynchus</taxon>
    </lineage>
</organism>
<feature type="repeat" description="TPR" evidence="12">
    <location>
        <begin position="651"/>
        <end position="684"/>
    </location>
</feature>
<dbReference type="Ensembl" id="ENSOANT00000074729.1">
    <property type="protein sequence ID" value="ENSOANP00000035599.1"/>
    <property type="gene ID" value="ENSOANG00000021884.3"/>
</dbReference>
<keyword evidence="7" id="KW-0342">GTP-binding</keyword>
<feature type="repeat" description="TPR" evidence="12">
    <location>
        <begin position="279"/>
        <end position="312"/>
    </location>
</feature>
<dbReference type="GO" id="GO:0101031">
    <property type="term" value="C:protein folding chaperone complex"/>
    <property type="evidence" value="ECO:0007669"/>
    <property type="project" value="Ensembl"/>
</dbReference>
<dbReference type="PROSITE" id="PS50005">
    <property type="entry name" value="TPR"/>
    <property type="match status" value="4"/>
</dbReference>
<dbReference type="InterPro" id="IPR011990">
    <property type="entry name" value="TPR-like_helical_dom_sf"/>
</dbReference>
<feature type="repeat" description="TPR" evidence="12">
    <location>
        <begin position="685"/>
        <end position="718"/>
    </location>
</feature>
<dbReference type="Gene3D" id="1.25.40.10">
    <property type="entry name" value="Tetratricopeptide repeat domain"/>
    <property type="match status" value="3"/>
</dbReference>
<keyword evidence="3" id="KW-0677">Repeat</keyword>
<proteinExistence type="predicted"/>
<keyword evidence="6 12" id="KW-0802">TPR repeat</keyword>
<evidence type="ECO:0000256" key="3">
    <source>
        <dbReference type="ARBA" id="ARBA00022737"/>
    </source>
</evidence>
<evidence type="ECO:0000313" key="15">
    <source>
        <dbReference type="Ensembl" id="ENSOANP00000035599.1"/>
    </source>
</evidence>
<dbReference type="GO" id="GO:0005929">
    <property type="term" value="C:cilium"/>
    <property type="evidence" value="ECO:0007669"/>
    <property type="project" value="Ensembl"/>
</dbReference>
<feature type="compositionally biased region" description="Basic and acidic residues" evidence="13">
    <location>
        <begin position="353"/>
        <end position="368"/>
    </location>
</feature>
<dbReference type="GO" id="GO:0120293">
    <property type="term" value="C:dynein axonemal particle"/>
    <property type="evidence" value="ECO:0007669"/>
    <property type="project" value="UniProtKB-SubCell"/>
</dbReference>
<evidence type="ECO:0000256" key="13">
    <source>
        <dbReference type="SAM" id="MobiDB-lite"/>
    </source>
</evidence>
<accession>A0A6I8N3C5</accession>
<dbReference type="InParanoid" id="A0A6I8N3C5"/>
<name>A0A6I8N3C5_ORNAN</name>
<evidence type="ECO:0000313" key="16">
    <source>
        <dbReference type="Proteomes" id="UP000002279"/>
    </source>
</evidence>
<sequence>MTAENTSSLWGYGTTKTFKIPIDHLDFKFIEKCSDVKHLEKILRILRSGEEGHYPELTDCCEKRIESLAPESRALRKEKPAATASSFTAEEWEEISGDMKSWVTEIKKDEESQIQHPKTGAFQELSDNLPPVRCLQIIDEDRDLKRKPTKTKKKVPRDYKEWDKFDVEKECLKIDEEYKEETNKPNTRPHLLKIEKKIDTTGLTNKEKDFLATREKEKGNEAFSSGDYEEAFTYYTRSISAFPTVNAYNNRAQAAIKLQNWNSVFQDCEKVLDLEPENLKALMRRATAYKHQKKYHAAKEDLKKVLQVEPDNEIAKKILSEVEKELKDSEPASGIQTKGKRMVIQEVEDSDDENGRENGEKHENDRGAGRPSSPAGGARGREARAGPSPRGRRGGMGSAHRKAGRPAARQGQQGHQGDPGGHGDQGGGEARPAAGPRSQGNHLFRSGQFGAAALIYGRDIERAEAAGTESADELSILYSNRAACYLKEGNCSGCIQDCNRALELHPFSVKPLLRRAVAYESTEQFRQAYVDYKTLLQLDSGIQAANDGVNRITRTLIELDGPTWREKLPAIPVVPLAAHLPSLGGRCSNAENVPHKVTQPGKQQQAKITDETPEETFRKLKEKGNEFVKNGKYNEAVSKYQECLKINPGEGVIYTNRALCYLKLGKFEEAKQDCDQVLQLESSNIKAFYRRALAYKGLEDYQASLNDLSKVLLIDPNISEAKKELEEITQFLQMKNNTSVPGREKERKKIIIQEVTEGNEEESKTRRSEGVSVDCLMAEERTEANRPARVVEKPQFSKPSNAYEFGQAISAMNARKDEESCAHLFSLIEPEDLPMLLTNKLEGDTFLLIIQALKNHLLDNNPTLVYQHLLYLSKAERFKVSSGIVPEETNGQINLSFLLFPSLKIPFWDKNLLSFRWCWYYLENMKNSKLNCCLTSFRINSAISFH</sequence>
<dbReference type="Pfam" id="PF00515">
    <property type="entry name" value="TPR_1"/>
    <property type="match status" value="1"/>
</dbReference>
<keyword evidence="16" id="KW-1185">Reference proteome</keyword>
<evidence type="ECO:0000256" key="4">
    <source>
        <dbReference type="ARBA" id="ARBA00022741"/>
    </source>
</evidence>
<feature type="compositionally biased region" description="Gly residues" evidence="13">
    <location>
        <begin position="417"/>
        <end position="429"/>
    </location>
</feature>
<evidence type="ECO:0000256" key="9">
    <source>
        <dbReference type="ARBA" id="ARBA00024190"/>
    </source>
</evidence>
<dbReference type="GO" id="GO:0016787">
    <property type="term" value="F:hydrolase activity"/>
    <property type="evidence" value="ECO:0007669"/>
    <property type="project" value="UniProtKB-KW"/>
</dbReference>
<dbReference type="FunFam" id="1.25.40.10:FF:000375">
    <property type="entry name" value="Sperm associated antigen 1"/>
    <property type="match status" value="1"/>
</dbReference>
<dbReference type="PANTHER" id="PTHR45984:SF3">
    <property type="entry name" value="SPERM-ASSOCIATED ANTIGEN 1"/>
    <property type="match status" value="1"/>
</dbReference>
<dbReference type="GeneTree" id="ENSGT00940000154697"/>
<evidence type="ECO:0000256" key="7">
    <source>
        <dbReference type="ARBA" id="ARBA00023134"/>
    </source>
</evidence>
<evidence type="ECO:0000256" key="11">
    <source>
        <dbReference type="ARBA" id="ARBA00078759"/>
    </source>
</evidence>
<evidence type="ECO:0000256" key="5">
    <source>
        <dbReference type="ARBA" id="ARBA00022801"/>
    </source>
</evidence>
<dbReference type="Proteomes" id="UP000002279">
    <property type="component" value="Chromosome 4"/>
</dbReference>
<evidence type="ECO:0000256" key="1">
    <source>
        <dbReference type="ARBA" id="ARBA00022490"/>
    </source>
</evidence>
<dbReference type="AlphaFoldDB" id="A0A6I8N3C5"/>
<gene>
    <name evidence="15" type="primary">SPAG1</name>
</gene>
<dbReference type="FunFam" id="1.25.40.10:FF:000221">
    <property type="entry name" value="Mitochondrial import receptor subunit TOM34"/>
    <property type="match status" value="1"/>
</dbReference>
<feature type="repeat" description="TPR" evidence="12">
    <location>
        <begin position="617"/>
        <end position="650"/>
    </location>
</feature>
<keyword evidence="4" id="KW-0547">Nucleotide-binding</keyword>
<evidence type="ECO:0000256" key="8">
    <source>
        <dbReference type="ARBA" id="ARBA00023279"/>
    </source>
</evidence>
<dbReference type="GO" id="GO:0005654">
    <property type="term" value="C:nucleoplasm"/>
    <property type="evidence" value="ECO:0007669"/>
    <property type="project" value="Ensembl"/>
</dbReference>
<evidence type="ECO:0000256" key="2">
    <source>
        <dbReference type="ARBA" id="ARBA00022553"/>
    </source>
</evidence>
<dbReference type="GO" id="GO:0005525">
    <property type="term" value="F:GTP binding"/>
    <property type="evidence" value="ECO:0007669"/>
    <property type="project" value="UniProtKB-KW"/>
</dbReference>
<dbReference type="InterPro" id="IPR051982">
    <property type="entry name" value="CiliaryAsmbly_MitoImport"/>
</dbReference>
<reference evidence="15 16" key="1">
    <citation type="journal article" date="2008" name="Nature">
        <title>Genome analysis of the platypus reveals unique signatures of evolution.</title>
        <authorList>
            <person name="Warren W.C."/>
            <person name="Hillier L.W."/>
            <person name="Marshall Graves J.A."/>
            <person name="Birney E."/>
            <person name="Ponting C.P."/>
            <person name="Grutzner F."/>
            <person name="Belov K."/>
            <person name="Miller W."/>
            <person name="Clarke L."/>
            <person name="Chinwalla A.T."/>
            <person name="Yang S.P."/>
            <person name="Heger A."/>
            <person name="Locke D.P."/>
            <person name="Miethke P."/>
            <person name="Waters P.D."/>
            <person name="Veyrunes F."/>
            <person name="Fulton L."/>
            <person name="Fulton B."/>
            <person name="Graves T."/>
            <person name="Wallis J."/>
            <person name="Puente X.S."/>
            <person name="Lopez-Otin C."/>
            <person name="Ordonez G.R."/>
            <person name="Eichler E.E."/>
            <person name="Chen L."/>
            <person name="Cheng Z."/>
            <person name="Deakin J.E."/>
            <person name="Alsop A."/>
            <person name="Thompson K."/>
            <person name="Kirby P."/>
            <person name="Papenfuss A.T."/>
            <person name="Wakefield M.J."/>
            <person name="Olender T."/>
            <person name="Lancet D."/>
            <person name="Huttley G.A."/>
            <person name="Smit A.F."/>
            <person name="Pask A."/>
            <person name="Temple-Smith P."/>
            <person name="Batzer M.A."/>
            <person name="Walker J.A."/>
            <person name="Konkel M.K."/>
            <person name="Harris R.S."/>
            <person name="Whittington C.M."/>
            <person name="Wong E.S."/>
            <person name="Gemmell N.J."/>
            <person name="Buschiazzo E."/>
            <person name="Vargas Jentzsch I.M."/>
            <person name="Merkel A."/>
            <person name="Schmitz J."/>
            <person name="Zemann A."/>
            <person name="Churakov G."/>
            <person name="Kriegs J.O."/>
            <person name="Brosius J."/>
            <person name="Murchison E.P."/>
            <person name="Sachidanandam R."/>
            <person name="Smith C."/>
            <person name="Hannon G.J."/>
            <person name="Tsend-Ayush E."/>
            <person name="McMillan D."/>
            <person name="Attenborough R."/>
            <person name="Rens W."/>
            <person name="Ferguson-Smith M."/>
            <person name="Lefevre C.M."/>
            <person name="Sharp J.A."/>
            <person name="Nicholas K.R."/>
            <person name="Ray D.A."/>
            <person name="Kube M."/>
            <person name="Reinhardt R."/>
            <person name="Pringle T.H."/>
            <person name="Taylor J."/>
            <person name="Jones R.C."/>
            <person name="Nixon B."/>
            <person name="Dacheux J.L."/>
            <person name="Niwa H."/>
            <person name="Sekita Y."/>
            <person name="Huang X."/>
            <person name="Stark A."/>
            <person name="Kheradpour P."/>
            <person name="Kellis M."/>
            <person name="Flicek P."/>
            <person name="Chen Y."/>
            <person name="Webber C."/>
            <person name="Hardison R."/>
            <person name="Nelson J."/>
            <person name="Hallsworth-Pepin K."/>
            <person name="Delehaunty K."/>
            <person name="Markovic C."/>
            <person name="Minx P."/>
            <person name="Feng Y."/>
            <person name="Kremitzki C."/>
            <person name="Mitreva M."/>
            <person name="Glasscock J."/>
            <person name="Wylie T."/>
            <person name="Wohldmann P."/>
            <person name="Thiru P."/>
            <person name="Nhan M.N."/>
            <person name="Pohl C.S."/>
            <person name="Smith S.M."/>
            <person name="Hou S."/>
            <person name="Nefedov M."/>
            <person name="de Jong P.J."/>
            <person name="Renfree M.B."/>
            <person name="Mardis E.R."/>
            <person name="Wilson R.K."/>
        </authorList>
    </citation>
    <scope>NUCLEOTIDE SEQUENCE [LARGE SCALE GENOMIC DNA]</scope>
    <source>
        <strain evidence="15 16">Glennie</strain>
    </source>
</reference>
<dbReference type="InterPro" id="IPR019734">
    <property type="entry name" value="TPR_rpt"/>
</dbReference>
<dbReference type="Bgee" id="ENSOANG00000021884">
    <property type="expression patterns" value="Expressed in testis and 8 other cell types or tissues"/>
</dbReference>
<feature type="region of interest" description="Disordered" evidence="13">
    <location>
        <begin position="324"/>
        <end position="444"/>
    </location>
</feature>
<evidence type="ECO:0000256" key="10">
    <source>
        <dbReference type="ARBA" id="ARBA00074862"/>
    </source>
</evidence>
<evidence type="ECO:0000256" key="12">
    <source>
        <dbReference type="PROSITE-ProRule" id="PRU00339"/>
    </source>
</evidence>
<dbReference type="GO" id="GO:0005829">
    <property type="term" value="C:cytosol"/>
    <property type="evidence" value="ECO:0000318"/>
    <property type="project" value="GO_Central"/>
</dbReference>
<keyword evidence="5" id="KW-0378">Hydrolase</keyword>
<dbReference type="SMART" id="SM00028">
    <property type="entry name" value="TPR"/>
    <property type="match status" value="8"/>
</dbReference>
<reference evidence="15" key="2">
    <citation type="submission" date="2025-08" db="UniProtKB">
        <authorList>
            <consortium name="Ensembl"/>
        </authorList>
    </citation>
    <scope>IDENTIFICATION</scope>
    <source>
        <strain evidence="15">Glennie</strain>
    </source>
</reference>
<dbReference type="FunCoup" id="A0A6I8N3C5">
    <property type="interactions" value="326"/>
</dbReference>
<dbReference type="Pfam" id="PF13181">
    <property type="entry name" value="TPR_8"/>
    <property type="match status" value="2"/>
</dbReference>
<dbReference type="OMA" id="ECTIYTN"/>
<feature type="domain" description="RNA-polymerase II-associated protein 3-like C-terminal" evidence="14">
    <location>
        <begin position="798"/>
        <end position="881"/>
    </location>
</feature>
<dbReference type="SUPFAM" id="SSF48452">
    <property type="entry name" value="TPR-like"/>
    <property type="match status" value="3"/>
</dbReference>
<keyword evidence="8" id="KW-0278">Fertilization</keyword>
<dbReference type="InterPro" id="IPR025986">
    <property type="entry name" value="RPAP3-like_C"/>
</dbReference>